<dbReference type="GO" id="GO:0000906">
    <property type="term" value="F:6,7-dimethyl-8-ribityllumazine synthase activity"/>
    <property type="evidence" value="ECO:0007669"/>
    <property type="project" value="UniProtKB-UniRule"/>
</dbReference>
<dbReference type="CDD" id="cd09209">
    <property type="entry name" value="Lumazine_synthase-I"/>
    <property type="match status" value="1"/>
</dbReference>
<evidence type="ECO:0000256" key="6">
    <source>
        <dbReference type="ARBA" id="ARBA00048785"/>
    </source>
</evidence>
<evidence type="ECO:0000256" key="4">
    <source>
        <dbReference type="ARBA" id="ARBA00022619"/>
    </source>
</evidence>
<dbReference type="PANTHER" id="PTHR21058">
    <property type="entry name" value="6,7-DIMETHYL-8-RIBITYLLUMAZINE SYNTHASE DMRL SYNTHASE LUMAZINE SYNTHASE"/>
    <property type="match status" value="1"/>
</dbReference>
<keyword evidence="5 7" id="KW-0808">Transferase</keyword>
<dbReference type="EMBL" id="LNZC01000027">
    <property type="protein sequence ID" value="KTD76700.1"/>
    <property type="molecule type" value="Genomic_DNA"/>
</dbReference>
<dbReference type="GO" id="GO:0005829">
    <property type="term" value="C:cytosol"/>
    <property type="evidence" value="ECO:0007669"/>
    <property type="project" value="TreeGrafter"/>
</dbReference>
<dbReference type="Proteomes" id="UP000054662">
    <property type="component" value="Unassembled WGS sequence"/>
</dbReference>
<dbReference type="RefSeq" id="WP_058493979.1">
    <property type="nucleotide sequence ID" value="NZ_CBCRUR010000003.1"/>
</dbReference>
<dbReference type="PANTHER" id="PTHR21058:SF0">
    <property type="entry name" value="6,7-DIMETHYL-8-RIBITYLLUMAZINE SYNTHASE"/>
    <property type="match status" value="1"/>
</dbReference>
<dbReference type="GO" id="GO:0009349">
    <property type="term" value="C:riboflavin synthase complex"/>
    <property type="evidence" value="ECO:0007669"/>
    <property type="project" value="UniProtKB-UniRule"/>
</dbReference>
<dbReference type="UniPathway" id="UPA00275">
    <property type="reaction ID" value="UER00404"/>
</dbReference>
<comment type="similarity">
    <text evidence="2 7">Belongs to the DMRL synthase family.</text>
</comment>
<protein>
    <recommendedName>
        <fullName evidence="3 7">6,7-dimethyl-8-ribityllumazine synthase</fullName>
        <shortName evidence="7">DMRL synthase</shortName>
        <shortName evidence="7">LS</shortName>
        <shortName evidence="7">Lumazine synthase</shortName>
        <ecNumber evidence="3 7">2.5.1.78</ecNumber>
    </recommendedName>
</protein>
<keyword evidence="9" id="KW-1185">Reference proteome</keyword>
<dbReference type="EC" id="2.5.1.78" evidence="3 7"/>
<comment type="caution">
    <text evidence="8">The sequence shown here is derived from an EMBL/GenBank/DDBJ whole genome shotgun (WGS) entry which is preliminary data.</text>
</comment>
<dbReference type="InterPro" id="IPR036467">
    <property type="entry name" value="LS/RS_sf"/>
</dbReference>
<evidence type="ECO:0000256" key="7">
    <source>
        <dbReference type="HAMAP-Rule" id="MF_00178"/>
    </source>
</evidence>
<dbReference type="STRING" id="45076.Lwor_1925"/>
<evidence type="ECO:0000313" key="8">
    <source>
        <dbReference type="EMBL" id="KTD76700.1"/>
    </source>
</evidence>
<dbReference type="InterPro" id="IPR034964">
    <property type="entry name" value="LS"/>
</dbReference>
<feature type="binding site" evidence="7">
    <location>
        <position position="129"/>
    </location>
    <ligand>
        <name>(2S)-2-hydroxy-3-oxobutyl phosphate</name>
        <dbReference type="ChEBI" id="CHEBI:58830"/>
    </ligand>
</feature>
<evidence type="ECO:0000256" key="3">
    <source>
        <dbReference type="ARBA" id="ARBA00012664"/>
    </source>
</evidence>
<dbReference type="SUPFAM" id="SSF52121">
    <property type="entry name" value="Lumazine synthase"/>
    <property type="match status" value="1"/>
</dbReference>
<feature type="binding site" evidence="7">
    <location>
        <begin position="87"/>
        <end position="88"/>
    </location>
    <ligand>
        <name>(2S)-2-hydroxy-3-oxobutyl phosphate</name>
        <dbReference type="ChEBI" id="CHEBI:58830"/>
    </ligand>
</feature>
<evidence type="ECO:0000256" key="1">
    <source>
        <dbReference type="ARBA" id="ARBA00004917"/>
    </source>
</evidence>
<gene>
    <name evidence="7 8" type="primary">ribH</name>
    <name evidence="8" type="ORF">Lwor_1925</name>
</gene>
<evidence type="ECO:0000256" key="5">
    <source>
        <dbReference type="ARBA" id="ARBA00022679"/>
    </source>
</evidence>
<proteinExistence type="inferred from homology"/>
<feature type="binding site" evidence="7">
    <location>
        <begin position="82"/>
        <end position="84"/>
    </location>
    <ligand>
        <name>5-amino-6-(D-ribitylamino)uracil</name>
        <dbReference type="ChEBI" id="CHEBI:15934"/>
    </ligand>
</feature>
<comment type="catalytic activity">
    <reaction evidence="6 7">
        <text>(2S)-2-hydroxy-3-oxobutyl phosphate + 5-amino-6-(D-ribitylamino)uracil = 6,7-dimethyl-8-(1-D-ribityl)lumazine + phosphate + 2 H2O + H(+)</text>
        <dbReference type="Rhea" id="RHEA:26152"/>
        <dbReference type="ChEBI" id="CHEBI:15377"/>
        <dbReference type="ChEBI" id="CHEBI:15378"/>
        <dbReference type="ChEBI" id="CHEBI:15934"/>
        <dbReference type="ChEBI" id="CHEBI:43474"/>
        <dbReference type="ChEBI" id="CHEBI:58201"/>
        <dbReference type="ChEBI" id="CHEBI:58830"/>
        <dbReference type="EC" id="2.5.1.78"/>
    </reaction>
</comment>
<organism evidence="8 9">
    <name type="scientific">Legionella worsleiensis</name>
    <dbReference type="NCBI Taxonomy" id="45076"/>
    <lineage>
        <taxon>Bacteria</taxon>
        <taxon>Pseudomonadati</taxon>
        <taxon>Pseudomonadota</taxon>
        <taxon>Gammaproteobacteria</taxon>
        <taxon>Legionellales</taxon>
        <taxon>Legionellaceae</taxon>
        <taxon>Legionella</taxon>
    </lineage>
</organism>
<feature type="active site" description="Proton donor" evidence="7">
    <location>
        <position position="90"/>
    </location>
</feature>
<dbReference type="Pfam" id="PF00885">
    <property type="entry name" value="DMRL_synthase"/>
    <property type="match status" value="1"/>
</dbReference>
<name>A0A0W1A5Q2_9GAMM</name>
<keyword evidence="4 7" id="KW-0686">Riboflavin biosynthesis</keyword>
<dbReference type="Gene3D" id="3.40.50.960">
    <property type="entry name" value="Lumazine/riboflavin synthase"/>
    <property type="match status" value="1"/>
</dbReference>
<dbReference type="HAMAP" id="MF_00178">
    <property type="entry name" value="Lumazine_synth"/>
    <property type="match status" value="1"/>
</dbReference>
<sequence>MKLIKAHYTELKSPFPIAVVVSTFNEAITTAMKQGTLDRLAELGFKPNDITLVEVPGAVEIPLVAQLLAKTRQVHAIIALGAVIRGETTHYDYVCEQVSQGCQSVMLDYEIPVIFGVLTTENEEQAWDRLGGTHGHKGRDAADCAVEMYLLSQQLQ</sequence>
<dbReference type="AlphaFoldDB" id="A0A0W1A5Q2"/>
<dbReference type="NCBIfam" id="TIGR00114">
    <property type="entry name" value="lumazine-synth"/>
    <property type="match status" value="1"/>
</dbReference>
<comment type="pathway">
    <text evidence="1 7">Cofactor biosynthesis; riboflavin biosynthesis; riboflavin from 2-hydroxy-3-oxobutyl phosphate and 5-amino-6-(D-ribitylamino)uracil: step 1/2.</text>
</comment>
<dbReference type="InterPro" id="IPR002180">
    <property type="entry name" value="LS/RS"/>
</dbReference>
<dbReference type="OrthoDB" id="9809709at2"/>
<feature type="binding site" evidence="7">
    <location>
        <begin position="58"/>
        <end position="60"/>
    </location>
    <ligand>
        <name>5-amino-6-(D-ribitylamino)uracil</name>
        <dbReference type="ChEBI" id="CHEBI:15934"/>
    </ligand>
</feature>
<reference evidence="8 9" key="1">
    <citation type="submission" date="2015-11" db="EMBL/GenBank/DDBJ databases">
        <title>Genomic analysis of 38 Legionella species identifies large and diverse effector repertoires.</title>
        <authorList>
            <person name="Burstein D."/>
            <person name="Amaro F."/>
            <person name="Zusman T."/>
            <person name="Lifshitz Z."/>
            <person name="Cohen O."/>
            <person name="Gilbert J.A."/>
            <person name="Pupko T."/>
            <person name="Shuman H.A."/>
            <person name="Segal G."/>
        </authorList>
    </citation>
    <scope>NUCLEOTIDE SEQUENCE [LARGE SCALE GENOMIC DNA]</scope>
    <source>
        <strain evidence="8 9">ATCC 49508</strain>
    </source>
</reference>
<accession>A0A0W1A5Q2</accession>
<dbReference type="PATRIC" id="fig|45076.6.peg.2101"/>
<dbReference type="GO" id="GO:0009231">
    <property type="term" value="P:riboflavin biosynthetic process"/>
    <property type="evidence" value="ECO:0007669"/>
    <property type="project" value="UniProtKB-UniRule"/>
</dbReference>
<comment type="subunit">
    <text evidence="7">Forms an icosahedral capsid composed of 60 subunits, arranged as a dodecamer of pentamers.</text>
</comment>
<feature type="binding site" evidence="7">
    <location>
        <position position="115"/>
    </location>
    <ligand>
        <name>5-amino-6-(D-ribitylamino)uracil</name>
        <dbReference type="ChEBI" id="CHEBI:15934"/>
    </ligand>
</feature>
<feature type="binding site" evidence="7">
    <location>
        <position position="24"/>
    </location>
    <ligand>
        <name>5-amino-6-(D-ribitylamino)uracil</name>
        <dbReference type="ChEBI" id="CHEBI:15934"/>
    </ligand>
</feature>
<comment type="function">
    <text evidence="7">Catalyzes the formation of 6,7-dimethyl-8-ribityllumazine by condensation of 5-amino-6-(D-ribitylamino)uracil with 3,4-dihydroxy-2-butanone 4-phosphate. This is the penultimate step in the biosynthesis of riboflavin.</text>
</comment>
<evidence type="ECO:0000256" key="2">
    <source>
        <dbReference type="ARBA" id="ARBA00007424"/>
    </source>
</evidence>
<evidence type="ECO:0000313" key="9">
    <source>
        <dbReference type="Proteomes" id="UP000054662"/>
    </source>
</evidence>